<feature type="region of interest" description="Disordered" evidence="1">
    <location>
        <begin position="138"/>
        <end position="161"/>
    </location>
</feature>
<accession>A0AAW1QCG5</accession>
<proteinExistence type="predicted"/>
<keyword evidence="3" id="KW-1185">Reference proteome</keyword>
<comment type="caution">
    <text evidence="2">The sequence shown here is derived from an EMBL/GenBank/DDBJ whole genome shotgun (WGS) entry which is preliminary data.</text>
</comment>
<dbReference type="Proteomes" id="UP001445335">
    <property type="component" value="Unassembled WGS sequence"/>
</dbReference>
<dbReference type="InterPro" id="IPR036034">
    <property type="entry name" value="PDZ_sf"/>
</dbReference>
<organism evidence="2 3">
    <name type="scientific">Elliptochloris bilobata</name>
    <dbReference type="NCBI Taxonomy" id="381761"/>
    <lineage>
        <taxon>Eukaryota</taxon>
        <taxon>Viridiplantae</taxon>
        <taxon>Chlorophyta</taxon>
        <taxon>core chlorophytes</taxon>
        <taxon>Trebouxiophyceae</taxon>
        <taxon>Trebouxiophyceae incertae sedis</taxon>
        <taxon>Elliptochloris clade</taxon>
        <taxon>Elliptochloris</taxon>
    </lineage>
</organism>
<dbReference type="SUPFAM" id="SSF50156">
    <property type="entry name" value="PDZ domain-like"/>
    <property type="match status" value="1"/>
</dbReference>
<dbReference type="AlphaFoldDB" id="A0AAW1QCG5"/>
<evidence type="ECO:0000313" key="2">
    <source>
        <dbReference type="EMBL" id="KAK9819260.1"/>
    </source>
</evidence>
<evidence type="ECO:0008006" key="4">
    <source>
        <dbReference type="Google" id="ProtNLM"/>
    </source>
</evidence>
<gene>
    <name evidence="2" type="ORF">WJX81_006412</name>
</gene>
<evidence type="ECO:0000313" key="3">
    <source>
        <dbReference type="Proteomes" id="UP001445335"/>
    </source>
</evidence>
<evidence type="ECO:0000256" key="1">
    <source>
        <dbReference type="SAM" id="MobiDB-lite"/>
    </source>
</evidence>
<sequence>MLGRVQVDVEGAFESIEVPLVAHGSRVLTLDVILPLGLTFEELDEGSLVVVDVADGSHAGRAGVRTGDILRGTTAVRMQMEYPTANLVFGGVGRPKLKKLLFPTSSPSGMRPLVLCMGAIRSNEQLDNRACLVLERPSPPPVAAAREERDAEGPFDPRLFE</sequence>
<dbReference type="EMBL" id="JALJOU010000124">
    <property type="protein sequence ID" value="KAK9819260.1"/>
    <property type="molecule type" value="Genomic_DNA"/>
</dbReference>
<name>A0AAW1QCG5_9CHLO</name>
<reference evidence="2 3" key="1">
    <citation type="journal article" date="2024" name="Nat. Commun.">
        <title>Phylogenomics reveals the evolutionary origins of lichenization in chlorophyte algae.</title>
        <authorList>
            <person name="Puginier C."/>
            <person name="Libourel C."/>
            <person name="Otte J."/>
            <person name="Skaloud P."/>
            <person name="Haon M."/>
            <person name="Grisel S."/>
            <person name="Petersen M."/>
            <person name="Berrin J.G."/>
            <person name="Delaux P.M."/>
            <person name="Dal Grande F."/>
            <person name="Keller J."/>
        </authorList>
    </citation>
    <scope>NUCLEOTIDE SEQUENCE [LARGE SCALE GENOMIC DNA]</scope>
    <source>
        <strain evidence="2 3">SAG 245.80</strain>
    </source>
</reference>
<protein>
    <recommendedName>
        <fullName evidence="4">PDZ domain-containing protein</fullName>
    </recommendedName>
</protein>